<evidence type="ECO:0000256" key="3">
    <source>
        <dbReference type="ARBA" id="ARBA00023239"/>
    </source>
</evidence>
<evidence type="ECO:0000313" key="8">
    <source>
        <dbReference type="EMBL" id="MBB1162818.1"/>
    </source>
</evidence>
<evidence type="ECO:0000313" key="9">
    <source>
        <dbReference type="Proteomes" id="UP000586093"/>
    </source>
</evidence>
<dbReference type="Gene3D" id="2.40.40.10">
    <property type="entry name" value="RlpA-like domain"/>
    <property type="match status" value="1"/>
</dbReference>
<dbReference type="EMBL" id="JACIVI010000005">
    <property type="protein sequence ID" value="MBB1162818.1"/>
    <property type="molecule type" value="Genomic_DNA"/>
</dbReference>
<feature type="domain" description="Lytic transglycosylase MltA" evidence="7">
    <location>
        <begin position="205"/>
        <end position="350"/>
    </location>
</feature>
<dbReference type="SUPFAM" id="SSF50685">
    <property type="entry name" value="Barwin-like endoglucanases"/>
    <property type="match status" value="1"/>
</dbReference>
<dbReference type="InterPro" id="IPR026044">
    <property type="entry name" value="MltA"/>
</dbReference>
<comment type="caution">
    <text evidence="8">The sequence shown here is derived from an EMBL/GenBank/DDBJ whole genome shotgun (WGS) entry which is preliminary data.</text>
</comment>
<dbReference type="InterPro" id="IPR036908">
    <property type="entry name" value="RlpA-like_sf"/>
</dbReference>
<dbReference type="EC" id="4.2.2.n1" evidence="2"/>
<dbReference type="CDD" id="cd14668">
    <property type="entry name" value="mlta_B"/>
    <property type="match status" value="1"/>
</dbReference>
<dbReference type="Proteomes" id="UP000586093">
    <property type="component" value="Unassembled WGS sequence"/>
</dbReference>
<dbReference type="CDD" id="cd14485">
    <property type="entry name" value="mltA_like_LT_A"/>
    <property type="match status" value="1"/>
</dbReference>
<evidence type="ECO:0000256" key="6">
    <source>
        <dbReference type="SAM" id="MobiDB-lite"/>
    </source>
</evidence>
<evidence type="ECO:0000256" key="2">
    <source>
        <dbReference type="ARBA" id="ARBA00012587"/>
    </source>
</evidence>
<comment type="catalytic activity">
    <reaction evidence="1">
        <text>Exolytic cleavage of the (1-&gt;4)-beta-glycosidic linkage between N-acetylmuramic acid (MurNAc) and N-acetylglucosamine (GlcNAc) residues in peptidoglycan, from either the reducing or the non-reducing ends of the peptidoglycan chains, with concomitant formation of a 1,6-anhydrobond in the MurNAc residue.</text>
        <dbReference type="EC" id="4.2.2.n1"/>
    </reaction>
</comment>
<feature type="compositionally biased region" description="Pro residues" evidence="6">
    <location>
        <begin position="73"/>
        <end position="101"/>
    </location>
</feature>
<organism evidence="8 9">
    <name type="scientific">Aquariibacter albus</name>
    <dbReference type="NCBI Taxonomy" id="2759899"/>
    <lineage>
        <taxon>Bacteria</taxon>
        <taxon>Pseudomonadati</taxon>
        <taxon>Pseudomonadota</taxon>
        <taxon>Betaproteobacteria</taxon>
        <taxon>Burkholderiales</taxon>
        <taxon>Sphaerotilaceae</taxon>
        <taxon>Aquariibacter</taxon>
    </lineage>
</organism>
<evidence type="ECO:0000256" key="4">
    <source>
        <dbReference type="ARBA" id="ARBA00023316"/>
    </source>
</evidence>
<dbReference type="PANTHER" id="PTHR30124">
    <property type="entry name" value="MEMBRANE-BOUND LYTIC MUREIN TRANSGLYCOSYLASE A"/>
    <property type="match status" value="1"/>
</dbReference>
<dbReference type="PANTHER" id="PTHR30124:SF0">
    <property type="entry name" value="MEMBRANE-BOUND LYTIC MUREIN TRANSGLYCOSYLASE A"/>
    <property type="match status" value="1"/>
</dbReference>
<dbReference type="InterPro" id="IPR005300">
    <property type="entry name" value="MltA_B"/>
</dbReference>
<gene>
    <name evidence="8" type="ORF">H4F90_12605</name>
</gene>
<dbReference type="GO" id="GO:0009254">
    <property type="term" value="P:peptidoglycan turnover"/>
    <property type="evidence" value="ECO:0007669"/>
    <property type="project" value="InterPro"/>
</dbReference>
<accession>A0A839HT19</accession>
<feature type="compositionally biased region" description="Low complexity" evidence="6">
    <location>
        <begin position="7"/>
        <end position="22"/>
    </location>
</feature>
<evidence type="ECO:0000256" key="5">
    <source>
        <dbReference type="ARBA" id="ARBA00030918"/>
    </source>
</evidence>
<dbReference type="PIRSF" id="PIRSF019422">
    <property type="entry name" value="MltA"/>
    <property type="match status" value="1"/>
</dbReference>
<protein>
    <recommendedName>
        <fullName evidence="2">peptidoglycan lytic exotransglycosylase</fullName>
        <ecNumber evidence="2">4.2.2.n1</ecNumber>
    </recommendedName>
    <alternativeName>
        <fullName evidence="5">Murein hydrolase A</fullName>
    </alternativeName>
</protein>
<evidence type="ECO:0000259" key="7">
    <source>
        <dbReference type="SMART" id="SM00925"/>
    </source>
</evidence>
<dbReference type="GO" id="GO:0071555">
    <property type="term" value="P:cell wall organization"/>
    <property type="evidence" value="ECO:0007669"/>
    <property type="project" value="UniProtKB-KW"/>
</dbReference>
<keyword evidence="9" id="KW-1185">Reference proteome</keyword>
<proteinExistence type="predicted"/>
<dbReference type="SMART" id="SM00925">
    <property type="entry name" value="MltA"/>
    <property type="match status" value="1"/>
</dbReference>
<feature type="region of interest" description="Disordered" evidence="6">
    <location>
        <begin position="73"/>
        <end position="110"/>
    </location>
</feature>
<dbReference type="GO" id="GO:0004553">
    <property type="term" value="F:hydrolase activity, hydrolyzing O-glycosyl compounds"/>
    <property type="evidence" value="ECO:0007669"/>
    <property type="project" value="InterPro"/>
</dbReference>
<evidence type="ECO:0000256" key="1">
    <source>
        <dbReference type="ARBA" id="ARBA00001420"/>
    </source>
</evidence>
<dbReference type="GO" id="GO:0008933">
    <property type="term" value="F:peptidoglycan lytic transglycosylase activity"/>
    <property type="evidence" value="ECO:0007669"/>
    <property type="project" value="TreeGrafter"/>
</dbReference>
<dbReference type="Gene3D" id="2.40.240.50">
    <property type="entry name" value="Barwin-like endoglucanases"/>
    <property type="match status" value="1"/>
</dbReference>
<reference evidence="8 9" key="1">
    <citation type="submission" date="2020-08" db="EMBL/GenBank/DDBJ databases">
        <title>Aquariorum lacteus gen. nov., sp. nov., a new member of the family Comamonadaceae, isolated from freshwater aquarium.</title>
        <authorList>
            <person name="Chun S.-J."/>
        </authorList>
    </citation>
    <scope>NUCLEOTIDE SEQUENCE [LARGE SCALE GENOMIC DNA]</scope>
    <source>
        <strain evidence="8 9">SJAQ100</strain>
    </source>
</reference>
<dbReference type="Pfam" id="PF06725">
    <property type="entry name" value="3D"/>
    <property type="match status" value="1"/>
</dbReference>
<keyword evidence="3" id="KW-0456">Lyase</keyword>
<dbReference type="GO" id="GO:0009253">
    <property type="term" value="P:peptidoglycan catabolic process"/>
    <property type="evidence" value="ECO:0007669"/>
    <property type="project" value="TreeGrafter"/>
</dbReference>
<keyword evidence="4" id="KW-0961">Cell wall biogenesis/degradation</keyword>
<sequence>MVHQTISTSTSSAPSASSSKSPMNHSPPVVDAPRPEPFAAPRSVAGACRARWASGLLALLLAACAAVPLEGDLPPPPPPAREPPPPPPPLPAPPPPAPPHGGPEQIDRERSTWRAASWDALPGWSQDRLHEAWPALLASCERPARGWALACRSALAEPPVRGPADEARVRAWLQGWLQPYRVEARGVPTGSDPGLGLITGYFEPLLLGQRKPSATHTVALHQPPAGLGQRKPWYSRSEIARVPAARAALAGREIAWLADPMDLLLVQIQGSGRIQLLDQLDPTTGRPLTVRLAYAGHNDHPYGSIGKWLVERGAFTMEQASWPAIRAWARAHPQRIPELLAANPRVVFFREEALADPERGPLGAQGVALTPGRSIAVDKGSVPYGTPVWIATTEPQAWQPVPPPPRPLERLVVAQDTGSAIVGAVRADYFWGWGPGIEEQAGRMKQALRMWALWPRDLPLPP</sequence>
<dbReference type="GO" id="GO:0019867">
    <property type="term" value="C:outer membrane"/>
    <property type="evidence" value="ECO:0007669"/>
    <property type="project" value="InterPro"/>
</dbReference>
<feature type="region of interest" description="Disordered" evidence="6">
    <location>
        <begin position="1"/>
        <end position="44"/>
    </location>
</feature>
<dbReference type="AlphaFoldDB" id="A0A839HT19"/>
<dbReference type="InterPro" id="IPR010611">
    <property type="entry name" value="3D_dom"/>
</dbReference>
<name>A0A839HT19_9BURK</name>
<dbReference type="Pfam" id="PF03562">
    <property type="entry name" value="MltA"/>
    <property type="match status" value="1"/>
</dbReference>